<proteinExistence type="predicted"/>
<reference evidence="1 2" key="1">
    <citation type="submission" date="2024-01" db="EMBL/GenBank/DDBJ databases">
        <title>The genomes of 5 underutilized Papilionoideae crops provide insights into root nodulation and disease resistanc.</title>
        <authorList>
            <person name="Yuan L."/>
        </authorList>
    </citation>
    <scope>NUCLEOTIDE SEQUENCE [LARGE SCALE GENOMIC DNA]</scope>
    <source>
        <strain evidence="1">ZHUSHIDOU_FW_LH</strain>
        <tissue evidence="1">Leaf</tissue>
    </source>
</reference>
<dbReference type="EMBL" id="JAYWIO010000002">
    <property type="protein sequence ID" value="KAK7282142.1"/>
    <property type="molecule type" value="Genomic_DNA"/>
</dbReference>
<evidence type="ECO:0000313" key="1">
    <source>
        <dbReference type="EMBL" id="KAK7282142.1"/>
    </source>
</evidence>
<sequence>MAIRDCYAARKNDNSSYKVLYYMSEALSQLAKKNREANSTATSRSDKGDSDCDEELELDFETSMSGDEGHDVLHDNCLVVEIISKHPEDQNLSNVMVLIKPCFIALNGTSLLYHDLEDKVIFNGGGNVMKLKWQFGKKNMQLSVT</sequence>
<gene>
    <name evidence="1" type="ORF">RIF29_10715</name>
</gene>
<dbReference type="AlphaFoldDB" id="A0AAN9IK00"/>
<keyword evidence="2" id="KW-1185">Reference proteome</keyword>
<comment type="caution">
    <text evidence="1">The sequence shown here is derived from an EMBL/GenBank/DDBJ whole genome shotgun (WGS) entry which is preliminary data.</text>
</comment>
<organism evidence="1 2">
    <name type="scientific">Crotalaria pallida</name>
    <name type="common">Smooth rattlebox</name>
    <name type="synonym">Crotalaria striata</name>
    <dbReference type="NCBI Taxonomy" id="3830"/>
    <lineage>
        <taxon>Eukaryota</taxon>
        <taxon>Viridiplantae</taxon>
        <taxon>Streptophyta</taxon>
        <taxon>Embryophyta</taxon>
        <taxon>Tracheophyta</taxon>
        <taxon>Spermatophyta</taxon>
        <taxon>Magnoliopsida</taxon>
        <taxon>eudicotyledons</taxon>
        <taxon>Gunneridae</taxon>
        <taxon>Pentapetalae</taxon>
        <taxon>rosids</taxon>
        <taxon>fabids</taxon>
        <taxon>Fabales</taxon>
        <taxon>Fabaceae</taxon>
        <taxon>Papilionoideae</taxon>
        <taxon>50 kb inversion clade</taxon>
        <taxon>genistoids sensu lato</taxon>
        <taxon>core genistoids</taxon>
        <taxon>Crotalarieae</taxon>
        <taxon>Crotalaria</taxon>
    </lineage>
</organism>
<accession>A0AAN9IK00</accession>
<dbReference type="Proteomes" id="UP001372338">
    <property type="component" value="Unassembled WGS sequence"/>
</dbReference>
<name>A0AAN9IK00_CROPI</name>
<evidence type="ECO:0000313" key="2">
    <source>
        <dbReference type="Proteomes" id="UP001372338"/>
    </source>
</evidence>
<protein>
    <submittedName>
        <fullName evidence="1">Uncharacterized protein</fullName>
    </submittedName>
</protein>